<accession>A0A9D4J2U3</accession>
<evidence type="ECO:0000259" key="1">
    <source>
        <dbReference type="PROSITE" id="PS50835"/>
    </source>
</evidence>
<organism evidence="2 3">
    <name type="scientific">Dreissena polymorpha</name>
    <name type="common">Zebra mussel</name>
    <name type="synonym">Mytilus polymorpha</name>
    <dbReference type="NCBI Taxonomy" id="45954"/>
    <lineage>
        <taxon>Eukaryota</taxon>
        <taxon>Metazoa</taxon>
        <taxon>Spiralia</taxon>
        <taxon>Lophotrochozoa</taxon>
        <taxon>Mollusca</taxon>
        <taxon>Bivalvia</taxon>
        <taxon>Autobranchia</taxon>
        <taxon>Heteroconchia</taxon>
        <taxon>Euheterodonta</taxon>
        <taxon>Imparidentia</taxon>
        <taxon>Neoheterodontei</taxon>
        <taxon>Myida</taxon>
        <taxon>Dreissenoidea</taxon>
        <taxon>Dreissenidae</taxon>
        <taxon>Dreissena</taxon>
    </lineage>
</organism>
<dbReference type="AlphaFoldDB" id="A0A9D4J2U3"/>
<name>A0A9D4J2U3_DREPO</name>
<feature type="domain" description="Ig-like" evidence="1">
    <location>
        <begin position="1"/>
        <end position="88"/>
    </location>
</feature>
<dbReference type="PROSITE" id="PS50835">
    <property type="entry name" value="IG_LIKE"/>
    <property type="match status" value="1"/>
</dbReference>
<dbReference type="EMBL" id="JAIWYP010000007">
    <property type="protein sequence ID" value="KAH3797721.1"/>
    <property type="molecule type" value="Genomic_DNA"/>
</dbReference>
<dbReference type="Proteomes" id="UP000828390">
    <property type="component" value="Unassembled WGS sequence"/>
</dbReference>
<comment type="caution">
    <text evidence="2">The sequence shown here is derived from an EMBL/GenBank/DDBJ whole genome shotgun (WGS) entry which is preliminary data.</text>
</comment>
<evidence type="ECO:0000313" key="2">
    <source>
        <dbReference type="EMBL" id="KAH3797721.1"/>
    </source>
</evidence>
<gene>
    <name evidence="2" type="ORF">DPMN_151307</name>
</gene>
<reference evidence="2" key="1">
    <citation type="journal article" date="2019" name="bioRxiv">
        <title>The Genome of the Zebra Mussel, Dreissena polymorpha: A Resource for Invasive Species Research.</title>
        <authorList>
            <person name="McCartney M.A."/>
            <person name="Auch B."/>
            <person name="Kono T."/>
            <person name="Mallez S."/>
            <person name="Zhang Y."/>
            <person name="Obille A."/>
            <person name="Becker A."/>
            <person name="Abrahante J.E."/>
            <person name="Garbe J."/>
            <person name="Badalamenti J.P."/>
            <person name="Herman A."/>
            <person name="Mangelson H."/>
            <person name="Liachko I."/>
            <person name="Sullivan S."/>
            <person name="Sone E.D."/>
            <person name="Koren S."/>
            <person name="Silverstein K.A.T."/>
            <person name="Beckman K.B."/>
            <person name="Gohl D.M."/>
        </authorList>
    </citation>
    <scope>NUCLEOTIDE SEQUENCE</scope>
    <source>
        <strain evidence="2">Duluth1</strain>
        <tissue evidence="2">Whole animal</tissue>
    </source>
</reference>
<protein>
    <recommendedName>
        <fullName evidence="1">Ig-like domain-containing protein</fullName>
    </recommendedName>
</protein>
<reference evidence="2" key="2">
    <citation type="submission" date="2020-11" db="EMBL/GenBank/DDBJ databases">
        <authorList>
            <person name="McCartney M.A."/>
            <person name="Auch B."/>
            <person name="Kono T."/>
            <person name="Mallez S."/>
            <person name="Becker A."/>
            <person name="Gohl D.M."/>
            <person name="Silverstein K.A.T."/>
            <person name="Koren S."/>
            <person name="Bechman K.B."/>
            <person name="Herman A."/>
            <person name="Abrahante J.E."/>
            <person name="Garbe J."/>
        </authorList>
    </citation>
    <scope>NUCLEOTIDE SEQUENCE</scope>
    <source>
        <strain evidence="2">Duluth1</strain>
        <tissue evidence="2">Whole animal</tissue>
    </source>
</reference>
<sequence length="107" mass="12196">MTCSVQENVTHVTWLKTEATSNATEERHVMMGHKHDGTCGFFPHIPPNDVDCACVSQRVFTCKINHVTDTEHGDRWRCEAKINNQNMSSQDIQIYVHGKRSETLPVK</sequence>
<keyword evidence="3" id="KW-1185">Reference proteome</keyword>
<dbReference type="InterPro" id="IPR007110">
    <property type="entry name" value="Ig-like_dom"/>
</dbReference>
<evidence type="ECO:0000313" key="3">
    <source>
        <dbReference type="Proteomes" id="UP000828390"/>
    </source>
</evidence>
<proteinExistence type="predicted"/>